<dbReference type="InterPro" id="IPR011010">
    <property type="entry name" value="DNA_brk_join_enz"/>
</dbReference>
<dbReference type="PROSITE" id="PS51900">
    <property type="entry name" value="CB"/>
    <property type="match status" value="1"/>
</dbReference>
<dbReference type="InterPro" id="IPR002104">
    <property type="entry name" value="Integrase_catalytic"/>
</dbReference>
<dbReference type="OrthoDB" id="395712at2"/>
<protein>
    <submittedName>
        <fullName evidence="7">Integrase/recombinase XerD</fullName>
    </submittedName>
</protein>
<proteinExistence type="inferred from homology"/>
<dbReference type="RefSeq" id="WP_094254268.1">
    <property type="nucleotide sequence ID" value="NZ_NNCE01000001.1"/>
</dbReference>
<feature type="domain" description="Core-binding (CB)" evidence="6">
    <location>
        <begin position="1"/>
        <end position="67"/>
    </location>
</feature>
<dbReference type="PANTHER" id="PTHR30349">
    <property type="entry name" value="PHAGE INTEGRASE-RELATED"/>
    <property type="match status" value="1"/>
</dbReference>
<evidence type="ECO:0000259" key="6">
    <source>
        <dbReference type="PROSITE" id="PS51900"/>
    </source>
</evidence>
<keyword evidence="2 4" id="KW-0238">DNA-binding</keyword>
<dbReference type="Pfam" id="PF00589">
    <property type="entry name" value="Phage_integrase"/>
    <property type="match status" value="1"/>
</dbReference>
<evidence type="ECO:0000256" key="3">
    <source>
        <dbReference type="ARBA" id="ARBA00023172"/>
    </source>
</evidence>
<dbReference type="EMBL" id="SNWN01000009">
    <property type="protein sequence ID" value="TDO21219.1"/>
    <property type="molecule type" value="Genomic_DNA"/>
</dbReference>
<dbReference type="InterPro" id="IPR013762">
    <property type="entry name" value="Integrase-like_cat_sf"/>
</dbReference>
<keyword evidence="8" id="KW-1185">Reference proteome</keyword>
<dbReference type="AlphaFoldDB" id="A0A4V3C396"/>
<dbReference type="Gene3D" id="1.10.150.130">
    <property type="match status" value="1"/>
</dbReference>
<evidence type="ECO:0000256" key="2">
    <source>
        <dbReference type="ARBA" id="ARBA00023125"/>
    </source>
</evidence>
<dbReference type="GO" id="GO:0015074">
    <property type="term" value="P:DNA integration"/>
    <property type="evidence" value="ECO:0007669"/>
    <property type="project" value="InterPro"/>
</dbReference>
<reference evidence="7 8" key="1">
    <citation type="submission" date="2019-03" db="EMBL/GenBank/DDBJ databases">
        <title>Genomic Encyclopedia of Archaeal and Bacterial Type Strains, Phase II (KMG-II): from individual species to whole genera.</title>
        <authorList>
            <person name="Goeker M."/>
        </authorList>
    </citation>
    <scope>NUCLEOTIDE SEQUENCE [LARGE SCALE GENOMIC DNA]</scope>
    <source>
        <strain evidence="7 8">ATCC 700618</strain>
    </source>
</reference>
<comment type="caution">
    <text evidence="7">The sequence shown here is derived from an EMBL/GenBank/DDBJ whole genome shotgun (WGS) entry which is preliminary data.</text>
</comment>
<gene>
    <name evidence="7" type="ORF">EI74_0253</name>
</gene>
<dbReference type="InterPro" id="IPR044068">
    <property type="entry name" value="CB"/>
</dbReference>
<feature type="domain" description="Tyr recombinase" evidence="5">
    <location>
        <begin position="85"/>
        <end position="229"/>
    </location>
</feature>
<name>A0A4V3C396_9MOLU</name>
<organism evidence="7 8">
    <name type="scientific">Mycoplasma testudineum</name>
    <dbReference type="NCBI Taxonomy" id="244584"/>
    <lineage>
        <taxon>Bacteria</taxon>
        <taxon>Bacillati</taxon>
        <taxon>Mycoplasmatota</taxon>
        <taxon>Mollicutes</taxon>
        <taxon>Mycoplasmataceae</taxon>
        <taxon>Mycoplasma</taxon>
    </lineage>
</organism>
<dbReference type="InterPro" id="IPR010998">
    <property type="entry name" value="Integrase_recombinase_N"/>
</dbReference>
<dbReference type="CDD" id="cd00397">
    <property type="entry name" value="DNA_BRE_C"/>
    <property type="match status" value="1"/>
</dbReference>
<dbReference type="PROSITE" id="PS51898">
    <property type="entry name" value="TYR_RECOMBINASE"/>
    <property type="match status" value="1"/>
</dbReference>
<accession>A0A4V3C396</accession>
<dbReference type="Gene3D" id="1.10.443.10">
    <property type="entry name" value="Intergrase catalytic core"/>
    <property type="match status" value="1"/>
</dbReference>
<comment type="similarity">
    <text evidence="1">Belongs to the 'phage' integrase family.</text>
</comment>
<dbReference type="InterPro" id="IPR050090">
    <property type="entry name" value="Tyrosine_recombinase_XerCD"/>
</dbReference>
<dbReference type="GO" id="GO:0006310">
    <property type="term" value="P:DNA recombination"/>
    <property type="evidence" value="ECO:0007669"/>
    <property type="project" value="UniProtKB-KW"/>
</dbReference>
<dbReference type="GO" id="GO:0003677">
    <property type="term" value="F:DNA binding"/>
    <property type="evidence" value="ECO:0007669"/>
    <property type="project" value="UniProtKB-UniRule"/>
</dbReference>
<evidence type="ECO:0000313" key="8">
    <source>
        <dbReference type="Proteomes" id="UP000295518"/>
    </source>
</evidence>
<evidence type="ECO:0000256" key="1">
    <source>
        <dbReference type="ARBA" id="ARBA00008857"/>
    </source>
</evidence>
<sequence length="232" mass="27762">MDKYIKYLDKNNYSKNTIKTYKNILENYVDLLSDMRLVRSKLLDDKYSPNTMWTHYNVLLSYLKFKKDKRTNVLSRIKLSKIPNVYRQVFTKDFLYKKTSDLDNYKNIIVRLLFETGIRANELKSLTLVDQSTIKVVGKGNKTREIFHNFETTKLFKGFEYSYKTLRMWVKEVLGNEYTPHSIRRSHATHMLLRGANPKTVMLQLGHSKVETTYKYLNLSKKENRKQYLKHF</sequence>
<evidence type="ECO:0000313" key="7">
    <source>
        <dbReference type="EMBL" id="TDO21219.1"/>
    </source>
</evidence>
<dbReference type="Proteomes" id="UP000295518">
    <property type="component" value="Unassembled WGS sequence"/>
</dbReference>
<evidence type="ECO:0000259" key="5">
    <source>
        <dbReference type="PROSITE" id="PS51898"/>
    </source>
</evidence>
<keyword evidence="3" id="KW-0233">DNA recombination</keyword>
<evidence type="ECO:0000256" key="4">
    <source>
        <dbReference type="PROSITE-ProRule" id="PRU01248"/>
    </source>
</evidence>
<dbReference type="PANTHER" id="PTHR30349:SF41">
    <property type="entry name" value="INTEGRASE_RECOMBINASE PROTEIN MJ0367-RELATED"/>
    <property type="match status" value="1"/>
</dbReference>
<dbReference type="SUPFAM" id="SSF56349">
    <property type="entry name" value="DNA breaking-rejoining enzymes"/>
    <property type="match status" value="1"/>
</dbReference>